<dbReference type="InterPro" id="IPR001683">
    <property type="entry name" value="PX_dom"/>
</dbReference>
<feature type="compositionally biased region" description="Low complexity" evidence="1">
    <location>
        <begin position="581"/>
        <end position="595"/>
    </location>
</feature>
<reference evidence="5 6" key="1">
    <citation type="submission" date="2018-06" db="EMBL/GenBank/DDBJ databases">
        <title>Comparative genomics of downy mildews reveals potential adaptations to biotrophy.</title>
        <authorList>
            <person name="Fletcher K."/>
            <person name="Klosterman S.J."/>
            <person name="Derevnina L."/>
            <person name="Martin F."/>
            <person name="Koike S."/>
            <person name="Reyes Chin-Wo S."/>
            <person name="Mou B."/>
            <person name="Michelmore R."/>
        </authorList>
    </citation>
    <scope>NUCLEOTIDE SEQUENCE [LARGE SCALE GENOMIC DNA]</scope>
    <source>
        <strain evidence="4 6">R13</strain>
        <strain evidence="3 5">R14</strain>
    </source>
</reference>
<dbReference type="Pfam" id="PF00787">
    <property type="entry name" value="PX"/>
    <property type="match status" value="1"/>
</dbReference>
<dbReference type="InterPro" id="IPR036871">
    <property type="entry name" value="PX_dom_sf"/>
</dbReference>
<dbReference type="EMBL" id="QKXF01000285">
    <property type="protein sequence ID" value="RQM13119.1"/>
    <property type="molecule type" value="Genomic_DNA"/>
</dbReference>
<dbReference type="Proteomes" id="UP000286097">
    <property type="component" value="Unassembled WGS sequence"/>
</dbReference>
<organism evidence="3 5">
    <name type="scientific">Peronospora effusa</name>
    <dbReference type="NCBI Taxonomy" id="542832"/>
    <lineage>
        <taxon>Eukaryota</taxon>
        <taxon>Sar</taxon>
        <taxon>Stramenopiles</taxon>
        <taxon>Oomycota</taxon>
        <taxon>Peronosporomycetes</taxon>
        <taxon>Peronosporales</taxon>
        <taxon>Peronosporaceae</taxon>
        <taxon>Peronospora</taxon>
    </lineage>
</organism>
<name>A0A3M6V9Q7_9STRA</name>
<dbReference type="AlphaFoldDB" id="A0A3M6V9Q7"/>
<dbReference type="CDD" id="cd06093">
    <property type="entry name" value="PX_domain"/>
    <property type="match status" value="1"/>
</dbReference>
<evidence type="ECO:0000313" key="5">
    <source>
        <dbReference type="Proteomes" id="UP000282087"/>
    </source>
</evidence>
<evidence type="ECO:0000259" key="2">
    <source>
        <dbReference type="PROSITE" id="PS50195"/>
    </source>
</evidence>
<dbReference type="EMBL" id="QLLG01000373">
    <property type="protein sequence ID" value="RMX63715.1"/>
    <property type="molecule type" value="Genomic_DNA"/>
</dbReference>
<dbReference type="PROSITE" id="PS50195">
    <property type="entry name" value="PX"/>
    <property type="match status" value="1"/>
</dbReference>
<feature type="region of interest" description="Disordered" evidence="1">
    <location>
        <begin position="1"/>
        <end position="22"/>
    </location>
</feature>
<evidence type="ECO:0000313" key="3">
    <source>
        <dbReference type="EMBL" id="RMX63715.1"/>
    </source>
</evidence>
<evidence type="ECO:0000313" key="4">
    <source>
        <dbReference type="EMBL" id="RQM13119.1"/>
    </source>
</evidence>
<protein>
    <recommendedName>
        <fullName evidence="2">PX domain-containing protein</fullName>
    </recommendedName>
</protein>
<comment type="caution">
    <text evidence="3">The sequence shown here is derived from an EMBL/GenBank/DDBJ whole genome shotgun (WGS) entry which is preliminary data.</text>
</comment>
<gene>
    <name evidence="4" type="ORF">DD237_008219</name>
    <name evidence="3" type="ORF">DD238_008149</name>
</gene>
<dbReference type="Proteomes" id="UP000282087">
    <property type="component" value="Unassembled WGS sequence"/>
</dbReference>
<sequence>MKEVKDAHQAMNNKSLRTKKTLNKTKLMETKLEAVETQDVVVGETVAIDVKPAAEDAEDVQELTELDINQLQSIEVEVVAMRTAKIDRVEAMSAEIKNVETEDTSGLDAVVVEAVESATEDAVCLEFSDRGAVAATAERTATDEETVVSDNVKKDWSADVAATIISTEVVVTNDSDSLDADKEGVLNERLATLVTDEEPADERVVVETCEEVTFVVETDAIKAVAEEGDTETTTWEAIESECLDEAKPVTQDMNLSVEGLATGLIVEEVVVDAVADSEADDEAIPPELEVSAEGDSEIVAEEVTKGEASLVDEEVEEATAAVQKQEVAGKETEVSDIEVDVVMESSITTETKVKTEEVSVVDNDEAARLQMETETAPIDEDAEVYVKETETDIAPFDEDPEVVVSAVETVAVAPSAETDEAIVDETMTFSNTKIAEVGVREADTEMVSVTETNEVQLEKSADVEAAAVDDDLATEKVVETEKSVNKNPAVATVQTASAIAKVSDDEATPAKQTPALKVSSAEDKPVEVNLTVSTVSEYEENESSKSSDNFEVDTKPISAVSALIGRFEHIAKVNATEAANSRTSSRTSSRVSSPLSSPPSSWPRGTGIETVVESNKAIKNCEGSVHVESKNEDELTAAEVDQEVSEVEKTAKIAESVDASFEFEETLAENDVCEKATTLNEAAAHEITLAATDIDGAAIESFVVEETFVAIDAEESTLEVEVSNEKCDAIVEAPVAEVGVVEQQSIDESNDAEVEVEKTLAVEIELVEIIAEPEAEDVDLEPSIKEETPGTIERADAIALVATETYGAVEEVPVDMAEADFDFEASEPQTILAVYKPAEASILSVDAPEVDAAWNEADENVQEDAKDAAPSATPLVDMEEAATSADFTTDEALDNIVPVTKHIEEVSSDFVKETQDMYVEITESQVEGGKQEEISQSMEREMTSPPAPGVQTDDGALAYELTTKASVVTAPSNEGTKAVNDDAMETEGTLQRNSLQIPYDQLTYEILGVTRANNVIMYHIYAINHATGEQAMSIPKRYSEFKLLDEQLRALDLPSARGLPVLPKPGVVSFLRGRRSQKTIEMREKAFGDFLHYVRDHEDLHKSTVFQQFLAN</sequence>
<dbReference type="SUPFAM" id="SSF64268">
    <property type="entry name" value="PX domain"/>
    <property type="match status" value="1"/>
</dbReference>
<dbReference type="GO" id="GO:0035091">
    <property type="term" value="F:phosphatidylinositol binding"/>
    <property type="evidence" value="ECO:0007669"/>
    <property type="project" value="InterPro"/>
</dbReference>
<keyword evidence="5" id="KW-1185">Reference proteome</keyword>
<dbReference type="VEuPathDB" id="FungiDB:DD237_008219"/>
<accession>A0A3M6V9Q7</accession>
<feature type="domain" description="PX" evidence="2">
    <location>
        <begin position="999"/>
        <end position="1112"/>
    </location>
</feature>
<feature type="region of interest" description="Disordered" evidence="1">
    <location>
        <begin position="576"/>
        <end position="606"/>
    </location>
</feature>
<evidence type="ECO:0000313" key="6">
    <source>
        <dbReference type="Proteomes" id="UP000286097"/>
    </source>
</evidence>
<dbReference type="Gene3D" id="3.30.1520.10">
    <property type="entry name" value="Phox-like domain"/>
    <property type="match status" value="1"/>
</dbReference>
<proteinExistence type="predicted"/>
<evidence type="ECO:0000256" key="1">
    <source>
        <dbReference type="SAM" id="MobiDB-lite"/>
    </source>
</evidence>